<dbReference type="AlphaFoldDB" id="A0AA38FHH0"/>
<evidence type="ECO:0000313" key="1">
    <source>
        <dbReference type="EMBL" id="KAH9303158.1"/>
    </source>
</evidence>
<evidence type="ECO:0000313" key="2">
    <source>
        <dbReference type="Proteomes" id="UP000824469"/>
    </source>
</evidence>
<comment type="caution">
    <text evidence="1">The sequence shown here is derived from an EMBL/GenBank/DDBJ whole genome shotgun (WGS) entry which is preliminary data.</text>
</comment>
<proteinExistence type="predicted"/>
<feature type="non-terminal residue" evidence="1">
    <location>
        <position position="1"/>
    </location>
</feature>
<sequence>VSKGNGVVIKDPKDIKDEALIFYENLLKENSAENEEASSFLLEAIPNDRIDVQKLKDLSKTVTLEELQKAIFTLEGDKAQALM</sequence>
<keyword evidence="2" id="KW-1185">Reference proteome</keyword>
<accession>A0AA38FHH0</accession>
<reference evidence="1 2" key="1">
    <citation type="journal article" date="2021" name="Nat. Plants">
        <title>The Taxus genome provides insights into paclitaxel biosynthesis.</title>
        <authorList>
            <person name="Xiong X."/>
            <person name="Gou J."/>
            <person name="Liao Q."/>
            <person name="Li Y."/>
            <person name="Zhou Q."/>
            <person name="Bi G."/>
            <person name="Li C."/>
            <person name="Du R."/>
            <person name="Wang X."/>
            <person name="Sun T."/>
            <person name="Guo L."/>
            <person name="Liang H."/>
            <person name="Lu P."/>
            <person name="Wu Y."/>
            <person name="Zhang Z."/>
            <person name="Ro D.K."/>
            <person name="Shang Y."/>
            <person name="Huang S."/>
            <person name="Yan J."/>
        </authorList>
    </citation>
    <scope>NUCLEOTIDE SEQUENCE [LARGE SCALE GENOMIC DNA]</scope>
    <source>
        <strain evidence="1">Ta-2019</strain>
    </source>
</reference>
<gene>
    <name evidence="1" type="ORF">KI387_014741</name>
</gene>
<protein>
    <submittedName>
        <fullName evidence="1">Uncharacterized protein</fullName>
    </submittedName>
</protein>
<organism evidence="1 2">
    <name type="scientific">Taxus chinensis</name>
    <name type="common">Chinese yew</name>
    <name type="synonym">Taxus wallichiana var. chinensis</name>
    <dbReference type="NCBI Taxonomy" id="29808"/>
    <lineage>
        <taxon>Eukaryota</taxon>
        <taxon>Viridiplantae</taxon>
        <taxon>Streptophyta</taxon>
        <taxon>Embryophyta</taxon>
        <taxon>Tracheophyta</taxon>
        <taxon>Spermatophyta</taxon>
        <taxon>Pinopsida</taxon>
        <taxon>Pinidae</taxon>
        <taxon>Conifers II</taxon>
        <taxon>Cupressales</taxon>
        <taxon>Taxaceae</taxon>
        <taxon>Taxus</taxon>
    </lineage>
</organism>
<dbReference type="EMBL" id="JAHRHJ020000009">
    <property type="protein sequence ID" value="KAH9303158.1"/>
    <property type="molecule type" value="Genomic_DNA"/>
</dbReference>
<feature type="non-terminal residue" evidence="1">
    <location>
        <position position="83"/>
    </location>
</feature>
<dbReference type="Proteomes" id="UP000824469">
    <property type="component" value="Unassembled WGS sequence"/>
</dbReference>
<name>A0AA38FHH0_TAXCH</name>